<comment type="caution">
    <text evidence="4">The sequence shown here is derived from an EMBL/GenBank/DDBJ whole genome shotgun (WGS) entry which is preliminary data.</text>
</comment>
<evidence type="ECO:0000256" key="2">
    <source>
        <dbReference type="SAM" id="SignalP"/>
    </source>
</evidence>
<dbReference type="Pfam" id="PF03713">
    <property type="entry name" value="DUF305"/>
    <property type="match status" value="1"/>
</dbReference>
<feature type="compositionally biased region" description="Low complexity" evidence="1">
    <location>
        <begin position="35"/>
        <end position="60"/>
    </location>
</feature>
<keyword evidence="2" id="KW-0732">Signal</keyword>
<dbReference type="PANTHER" id="PTHR36933">
    <property type="entry name" value="SLL0788 PROTEIN"/>
    <property type="match status" value="1"/>
</dbReference>
<dbReference type="Proteomes" id="UP000598360">
    <property type="component" value="Unassembled WGS sequence"/>
</dbReference>
<dbReference type="InterPro" id="IPR012347">
    <property type="entry name" value="Ferritin-like"/>
</dbReference>
<dbReference type="PROSITE" id="PS51257">
    <property type="entry name" value="PROKAR_LIPOPROTEIN"/>
    <property type="match status" value="1"/>
</dbReference>
<feature type="compositionally biased region" description="Basic and acidic residues" evidence="1">
    <location>
        <begin position="144"/>
        <end position="158"/>
    </location>
</feature>
<evidence type="ECO:0000256" key="1">
    <source>
        <dbReference type="SAM" id="MobiDB-lite"/>
    </source>
</evidence>
<sequence length="247" mass="26302">MQRTRVTVSAAALTAAAALLAGCGGAGQDEDPHAGHGPAQQEQGQQHPPGHGEQPAQGEQPGHGEHNDADVEFLSGMIPHHQQAVQMSEMAQGRTDNPQVLDLAGEILAAQGPEIEQMSGWLTEWGIPQSDGGGHGESGEQTAPEEHGMAGHEGHGEQSQHGQQSEQGGHEMHGMLTPDQMRDLQQANGGEFDELYLSLMIEHHEGAVDMAGQELDRGAFAPAKELAQRMIDAQRAEIDEMQQLLQP</sequence>
<reference evidence="4" key="1">
    <citation type="submission" date="2020-10" db="EMBL/GenBank/DDBJ databases">
        <title>Diversity and distribution of actinomycetes associated with coral in the coast of Hainan.</title>
        <authorList>
            <person name="Li F."/>
        </authorList>
    </citation>
    <scope>NUCLEOTIDE SEQUENCE</scope>
    <source>
        <strain evidence="4">HNM0983</strain>
    </source>
</reference>
<evidence type="ECO:0000259" key="3">
    <source>
        <dbReference type="Pfam" id="PF03713"/>
    </source>
</evidence>
<dbReference type="Gene3D" id="1.20.1260.10">
    <property type="match status" value="1"/>
</dbReference>
<dbReference type="AlphaFoldDB" id="A0A929BBT7"/>
<feature type="signal peptide" evidence="2">
    <location>
        <begin position="1"/>
        <end position="21"/>
    </location>
</feature>
<organism evidence="4 5">
    <name type="scientific">Saccharopolyspora montiporae</name>
    <dbReference type="NCBI Taxonomy" id="2781240"/>
    <lineage>
        <taxon>Bacteria</taxon>
        <taxon>Bacillati</taxon>
        <taxon>Actinomycetota</taxon>
        <taxon>Actinomycetes</taxon>
        <taxon>Pseudonocardiales</taxon>
        <taxon>Pseudonocardiaceae</taxon>
        <taxon>Saccharopolyspora</taxon>
    </lineage>
</organism>
<feature type="region of interest" description="Disordered" evidence="1">
    <location>
        <begin position="24"/>
        <end position="69"/>
    </location>
</feature>
<keyword evidence="5" id="KW-1185">Reference proteome</keyword>
<name>A0A929BBT7_9PSEU</name>
<proteinExistence type="predicted"/>
<dbReference type="PANTHER" id="PTHR36933:SF1">
    <property type="entry name" value="SLL0788 PROTEIN"/>
    <property type="match status" value="1"/>
</dbReference>
<evidence type="ECO:0000313" key="5">
    <source>
        <dbReference type="Proteomes" id="UP000598360"/>
    </source>
</evidence>
<dbReference type="RefSeq" id="WP_193929411.1">
    <property type="nucleotide sequence ID" value="NZ_JADEYC010000029.1"/>
</dbReference>
<gene>
    <name evidence="4" type="ORF">IQ251_16035</name>
</gene>
<dbReference type="InterPro" id="IPR005183">
    <property type="entry name" value="DUF305_CopM-like"/>
</dbReference>
<accession>A0A929BBT7</accession>
<protein>
    <submittedName>
        <fullName evidence="4">DUF305 domain-containing protein</fullName>
    </submittedName>
</protein>
<feature type="region of interest" description="Disordered" evidence="1">
    <location>
        <begin position="127"/>
        <end position="176"/>
    </location>
</feature>
<feature type="chain" id="PRO_5039651599" evidence="2">
    <location>
        <begin position="22"/>
        <end position="247"/>
    </location>
</feature>
<evidence type="ECO:0000313" key="4">
    <source>
        <dbReference type="EMBL" id="MBE9375961.1"/>
    </source>
</evidence>
<dbReference type="EMBL" id="JADEYC010000029">
    <property type="protein sequence ID" value="MBE9375961.1"/>
    <property type="molecule type" value="Genomic_DNA"/>
</dbReference>
<feature type="domain" description="DUF305" evidence="3">
    <location>
        <begin position="70"/>
        <end position="245"/>
    </location>
</feature>